<feature type="domain" description="Mce/MlaD" evidence="2">
    <location>
        <begin position="45"/>
        <end position="121"/>
    </location>
</feature>
<organism evidence="3">
    <name type="scientific">marine metagenome</name>
    <dbReference type="NCBI Taxonomy" id="408172"/>
    <lineage>
        <taxon>unclassified sequences</taxon>
        <taxon>metagenomes</taxon>
        <taxon>ecological metagenomes</taxon>
    </lineage>
</organism>
<dbReference type="PANTHER" id="PTHR33371">
    <property type="entry name" value="INTERMEMBRANE PHOSPHOLIPID TRANSPORT SYSTEM BINDING PROTEIN MLAD-RELATED"/>
    <property type="match status" value="1"/>
</dbReference>
<sequence>VQEELVPERSGSQQVRIGIFVLGGLIATIIILFWLTDPAFFRGRYKITTDIDNVMGLNKGAPVQMRGVTIGRVHSFEMAGDRENVMVTLEIEGQWPIPEGSLAQVVTLGLMDPKTVEVVPGPGPGTIDGGASLPGIAVKGLLDDTESLGEMGQAVLDQVSRLLSEENLEAIGGSAEGLNKLVGELSDIASTIESESEDVRELIQSLTTAADGLAEATGPEVRGNLTSALAVADTLMARLNTTSESIEGAVQSFETILTHIEDGQGTLGRLWASDTLYTNLTGAIESARLLLDDIRENPGRYIKMSVF</sequence>
<protein>
    <recommendedName>
        <fullName evidence="2">Mce/MlaD domain-containing protein</fullName>
    </recommendedName>
</protein>
<keyword evidence="1" id="KW-0472">Membrane</keyword>
<proteinExistence type="predicted"/>
<evidence type="ECO:0000313" key="3">
    <source>
        <dbReference type="EMBL" id="SUZ74868.1"/>
    </source>
</evidence>
<dbReference type="AlphaFoldDB" id="A0A381Q7C4"/>
<feature type="non-terminal residue" evidence="3">
    <location>
        <position position="1"/>
    </location>
</feature>
<accession>A0A381Q7C4</accession>
<gene>
    <name evidence="3" type="ORF">METZ01_LOCUS27722</name>
</gene>
<keyword evidence="1" id="KW-0812">Transmembrane</keyword>
<dbReference type="PANTHER" id="PTHR33371:SF4">
    <property type="entry name" value="INTERMEMBRANE PHOSPHOLIPID TRANSPORT SYSTEM BINDING PROTEIN MLAD"/>
    <property type="match status" value="1"/>
</dbReference>
<name>A0A381Q7C4_9ZZZZ</name>
<dbReference type="InterPro" id="IPR052336">
    <property type="entry name" value="MlaD_Phospholipid_Transporter"/>
</dbReference>
<keyword evidence="1" id="KW-1133">Transmembrane helix</keyword>
<evidence type="ECO:0000256" key="1">
    <source>
        <dbReference type="SAM" id="Phobius"/>
    </source>
</evidence>
<evidence type="ECO:0000259" key="2">
    <source>
        <dbReference type="Pfam" id="PF02470"/>
    </source>
</evidence>
<dbReference type="Pfam" id="PF02470">
    <property type="entry name" value="MlaD"/>
    <property type="match status" value="1"/>
</dbReference>
<reference evidence="3" key="1">
    <citation type="submission" date="2018-05" db="EMBL/GenBank/DDBJ databases">
        <authorList>
            <person name="Lanie J.A."/>
            <person name="Ng W.-L."/>
            <person name="Kazmierczak K.M."/>
            <person name="Andrzejewski T.M."/>
            <person name="Davidsen T.M."/>
            <person name="Wayne K.J."/>
            <person name="Tettelin H."/>
            <person name="Glass J.I."/>
            <person name="Rusch D."/>
            <person name="Podicherti R."/>
            <person name="Tsui H.-C.T."/>
            <person name="Winkler M.E."/>
        </authorList>
    </citation>
    <scope>NUCLEOTIDE SEQUENCE</scope>
</reference>
<feature type="transmembrane region" description="Helical" evidence="1">
    <location>
        <begin position="15"/>
        <end position="36"/>
    </location>
</feature>
<dbReference type="EMBL" id="UINC01001225">
    <property type="protein sequence ID" value="SUZ74868.1"/>
    <property type="molecule type" value="Genomic_DNA"/>
</dbReference>
<dbReference type="InterPro" id="IPR003399">
    <property type="entry name" value="Mce/MlaD"/>
</dbReference>